<accession>A0A812SBH3</accession>
<comment type="caution">
    <text evidence="1">The sequence shown here is derived from an EMBL/GenBank/DDBJ whole genome shotgun (WGS) entry which is preliminary data.</text>
</comment>
<sequence>MRQLCNDTDAVLPALLADGAQDHFGQAGAGRLGLVNNAPRIVAGDSVASKASVLGLPIVTFDVVWVEGLGIPYVRCQMTLAE</sequence>
<protein>
    <submittedName>
        <fullName evidence="1">Uncharacterized protein</fullName>
    </submittedName>
</protein>
<dbReference type="EMBL" id="CAJNDS010002440">
    <property type="protein sequence ID" value="CAE7476140.1"/>
    <property type="molecule type" value="Genomic_DNA"/>
</dbReference>
<dbReference type="AlphaFoldDB" id="A0A812SBH3"/>
<evidence type="ECO:0000313" key="2">
    <source>
        <dbReference type="Proteomes" id="UP000604046"/>
    </source>
</evidence>
<name>A0A812SBH3_9DINO</name>
<gene>
    <name evidence="1" type="ORF">SNAT2548_LOCUS26746</name>
</gene>
<keyword evidence="2" id="KW-1185">Reference proteome</keyword>
<reference evidence="1" key="1">
    <citation type="submission" date="2021-02" db="EMBL/GenBank/DDBJ databases">
        <authorList>
            <person name="Dougan E. K."/>
            <person name="Rhodes N."/>
            <person name="Thang M."/>
            <person name="Chan C."/>
        </authorList>
    </citation>
    <scope>NUCLEOTIDE SEQUENCE</scope>
</reference>
<dbReference type="Proteomes" id="UP000604046">
    <property type="component" value="Unassembled WGS sequence"/>
</dbReference>
<organism evidence="1 2">
    <name type="scientific">Symbiodinium natans</name>
    <dbReference type="NCBI Taxonomy" id="878477"/>
    <lineage>
        <taxon>Eukaryota</taxon>
        <taxon>Sar</taxon>
        <taxon>Alveolata</taxon>
        <taxon>Dinophyceae</taxon>
        <taxon>Suessiales</taxon>
        <taxon>Symbiodiniaceae</taxon>
        <taxon>Symbiodinium</taxon>
    </lineage>
</organism>
<evidence type="ECO:0000313" key="1">
    <source>
        <dbReference type="EMBL" id="CAE7476140.1"/>
    </source>
</evidence>
<proteinExistence type="predicted"/>